<dbReference type="InterPro" id="IPR038717">
    <property type="entry name" value="Tc1-like_DDE_dom"/>
</dbReference>
<feature type="domain" description="Tc1-like transposase DDE" evidence="1">
    <location>
        <begin position="28"/>
        <end position="169"/>
    </location>
</feature>
<dbReference type="GO" id="GO:0003676">
    <property type="term" value="F:nucleic acid binding"/>
    <property type="evidence" value="ECO:0007669"/>
    <property type="project" value="InterPro"/>
</dbReference>
<keyword evidence="4" id="KW-1185">Reference proteome</keyword>
<evidence type="ECO:0000313" key="4">
    <source>
        <dbReference type="Proteomes" id="UP000183760"/>
    </source>
</evidence>
<accession>A0A511TH99</accession>
<dbReference type="NCBIfam" id="NF033545">
    <property type="entry name" value="transpos_IS630"/>
    <property type="match status" value="1"/>
</dbReference>
<dbReference type="EMBL" id="FOIB01000042">
    <property type="protein sequence ID" value="SEU43030.1"/>
    <property type="molecule type" value="Genomic_DNA"/>
</dbReference>
<sequence length="199" mass="21715">MASERDRPGVQQKREEFLAATEALEGGRLVFLDESGSHVSMIREHAWAPVGERVVGRAPRNRGKVLTMIGALTLDGVEALMTVEGGTSGAVFLTFVRDYLVPTLRPGDLVVMDNLGAHHATGVKEAIRATGADVLYLPPYSPDLNPIELCWSKVKALLRKLAARTVRRLKVAVQKATEAVTQRDAEGWFIHCGYPVPCD</sequence>
<dbReference type="STRING" id="1334629.MFUL124B02_27185"/>
<proteinExistence type="predicted"/>
<comment type="caution">
    <text evidence="2">The sequence shown here is derived from an EMBL/GenBank/DDBJ whole genome shotgun (WGS) entry which is preliminary data.</text>
</comment>
<evidence type="ECO:0000313" key="2">
    <source>
        <dbReference type="EMBL" id="GEN13566.1"/>
    </source>
</evidence>
<dbReference type="Gene3D" id="3.30.420.10">
    <property type="entry name" value="Ribonuclease H-like superfamily/Ribonuclease H"/>
    <property type="match status" value="1"/>
</dbReference>
<dbReference type="Proteomes" id="UP000183760">
    <property type="component" value="Unassembled WGS sequence"/>
</dbReference>
<reference evidence="3 4" key="1">
    <citation type="submission" date="2016-10" db="EMBL/GenBank/DDBJ databases">
        <authorList>
            <person name="Varghese N."/>
            <person name="Submissions S."/>
        </authorList>
    </citation>
    <scope>NUCLEOTIDE SEQUENCE [LARGE SCALE GENOMIC DNA]</scope>
    <source>
        <strain evidence="3 4">DSM 16525</strain>
    </source>
</reference>
<evidence type="ECO:0000313" key="3">
    <source>
        <dbReference type="EMBL" id="SEU43030.1"/>
    </source>
</evidence>
<dbReference type="InterPro" id="IPR036397">
    <property type="entry name" value="RNaseH_sf"/>
</dbReference>
<evidence type="ECO:0000313" key="5">
    <source>
        <dbReference type="Proteomes" id="UP000321514"/>
    </source>
</evidence>
<organism evidence="2 5">
    <name type="scientific">Myxococcus fulvus</name>
    <dbReference type="NCBI Taxonomy" id="33"/>
    <lineage>
        <taxon>Bacteria</taxon>
        <taxon>Pseudomonadati</taxon>
        <taxon>Myxococcota</taxon>
        <taxon>Myxococcia</taxon>
        <taxon>Myxococcales</taxon>
        <taxon>Cystobacterineae</taxon>
        <taxon>Myxococcaceae</taxon>
        <taxon>Myxococcus</taxon>
    </lineage>
</organism>
<dbReference type="Pfam" id="PF13358">
    <property type="entry name" value="DDE_3"/>
    <property type="match status" value="1"/>
</dbReference>
<gene>
    <name evidence="2" type="ORF">MFU01_86030</name>
    <name evidence="3" type="ORF">SAMN05443572_1431</name>
</gene>
<dbReference type="PANTHER" id="PTHR46564">
    <property type="entry name" value="TRANSPOSASE"/>
    <property type="match status" value="1"/>
</dbReference>
<dbReference type="PANTHER" id="PTHR46564:SF1">
    <property type="entry name" value="TRANSPOSASE"/>
    <property type="match status" value="1"/>
</dbReference>
<protein>
    <submittedName>
        <fullName evidence="3">Transposase</fullName>
    </submittedName>
</protein>
<reference evidence="2 5" key="2">
    <citation type="submission" date="2019-07" db="EMBL/GenBank/DDBJ databases">
        <title>Whole genome shotgun sequence of Myxococcus fulvus NBRC 100333.</title>
        <authorList>
            <person name="Hosoyama A."/>
            <person name="Uohara A."/>
            <person name="Ohji S."/>
            <person name="Ichikawa N."/>
        </authorList>
    </citation>
    <scope>NUCLEOTIDE SEQUENCE [LARGE SCALE GENOMIC DNA]</scope>
    <source>
        <strain evidence="2 5">NBRC 100333</strain>
    </source>
</reference>
<dbReference type="EMBL" id="BJXR01000120">
    <property type="protein sequence ID" value="GEN13566.1"/>
    <property type="molecule type" value="Genomic_DNA"/>
</dbReference>
<dbReference type="Proteomes" id="UP000321514">
    <property type="component" value="Unassembled WGS sequence"/>
</dbReference>
<dbReference type="AlphaFoldDB" id="A0A511TH99"/>
<name>A0A511TH99_MYXFU</name>
<dbReference type="InterPro" id="IPR047655">
    <property type="entry name" value="Transpos_IS630-like"/>
</dbReference>
<evidence type="ECO:0000259" key="1">
    <source>
        <dbReference type="Pfam" id="PF13358"/>
    </source>
</evidence>